<sequence length="200" mass="21992">MNLTIISGSHRKDSQSTRISHVLKERAVTLGLFTQVDILDLAENPLPLWDDSIWSGNEEWKALLAPWRAALNASDAIIVVAPEWNGMVPSGLKNFFLVFGAAQLGHKPGLITAVSAGQGGSYPVVELRTSSYKNCRLCYIPDHLIVRNVASVMTGEDAEADQHMQDRMDYSLAVLKEYAIGLKGVRESGVIDHKTFRNGM</sequence>
<dbReference type="Gene3D" id="3.40.50.360">
    <property type="match status" value="1"/>
</dbReference>
<dbReference type="EMBL" id="JOKH01000001">
    <property type="protein sequence ID" value="KEQ18577.1"/>
    <property type="molecule type" value="Genomic_DNA"/>
</dbReference>
<dbReference type="InterPro" id="IPR029039">
    <property type="entry name" value="Flavoprotein-like_sf"/>
</dbReference>
<dbReference type="STRING" id="1137799.GZ78_00055"/>
<dbReference type="GO" id="GO:0005829">
    <property type="term" value="C:cytosol"/>
    <property type="evidence" value="ECO:0007669"/>
    <property type="project" value="TreeGrafter"/>
</dbReference>
<gene>
    <name evidence="3" type="ORF">GZ78_00055</name>
</gene>
<evidence type="ECO:0000256" key="1">
    <source>
        <dbReference type="ARBA" id="ARBA00022643"/>
    </source>
</evidence>
<dbReference type="InterPro" id="IPR050712">
    <property type="entry name" value="NAD(P)H-dep_reductase"/>
</dbReference>
<evidence type="ECO:0000313" key="3">
    <source>
        <dbReference type="EMBL" id="KEQ18577.1"/>
    </source>
</evidence>
<dbReference type="GO" id="GO:0010181">
    <property type="term" value="F:FMN binding"/>
    <property type="evidence" value="ECO:0007669"/>
    <property type="project" value="TreeGrafter"/>
</dbReference>
<dbReference type="RefSeq" id="WP_034831759.1">
    <property type="nucleotide sequence ID" value="NZ_JOKH01000001.1"/>
</dbReference>
<dbReference type="GO" id="GO:0016491">
    <property type="term" value="F:oxidoreductase activity"/>
    <property type="evidence" value="ECO:0007669"/>
    <property type="project" value="InterPro"/>
</dbReference>
<keyword evidence="1" id="KW-0285">Flavoprotein</keyword>
<feature type="domain" description="NADPH-dependent FMN reductase-like" evidence="2">
    <location>
        <begin position="1"/>
        <end position="147"/>
    </location>
</feature>
<dbReference type="AlphaFoldDB" id="A0A081NJF4"/>
<proteinExistence type="predicted"/>
<name>A0A081NJF4_9GAMM</name>
<keyword evidence="1" id="KW-0288">FMN</keyword>
<evidence type="ECO:0000259" key="2">
    <source>
        <dbReference type="Pfam" id="PF03358"/>
    </source>
</evidence>
<dbReference type="Proteomes" id="UP000028073">
    <property type="component" value="Unassembled WGS sequence"/>
</dbReference>
<dbReference type="SUPFAM" id="SSF52218">
    <property type="entry name" value="Flavoproteins"/>
    <property type="match status" value="1"/>
</dbReference>
<keyword evidence="4" id="KW-1185">Reference proteome</keyword>
<comment type="caution">
    <text evidence="3">The sequence shown here is derived from an EMBL/GenBank/DDBJ whole genome shotgun (WGS) entry which is preliminary data.</text>
</comment>
<protein>
    <submittedName>
        <fullName evidence="3">Flavoprotein</fullName>
    </submittedName>
</protein>
<accession>A0A081NJF4</accession>
<dbReference type="OrthoDB" id="5563352at2"/>
<evidence type="ECO:0000313" key="4">
    <source>
        <dbReference type="Proteomes" id="UP000028073"/>
    </source>
</evidence>
<organism evidence="3 4">
    <name type="scientific">Endozoicomonas numazuensis</name>
    <dbReference type="NCBI Taxonomy" id="1137799"/>
    <lineage>
        <taxon>Bacteria</taxon>
        <taxon>Pseudomonadati</taxon>
        <taxon>Pseudomonadota</taxon>
        <taxon>Gammaproteobacteria</taxon>
        <taxon>Oceanospirillales</taxon>
        <taxon>Endozoicomonadaceae</taxon>
        <taxon>Endozoicomonas</taxon>
    </lineage>
</organism>
<dbReference type="Pfam" id="PF03358">
    <property type="entry name" value="FMN_red"/>
    <property type="match status" value="1"/>
</dbReference>
<dbReference type="eggNOG" id="COG0431">
    <property type="taxonomic scope" value="Bacteria"/>
</dbReference>
<reference evidence="3 4" key="1">
    <citation type="submission" date="2014-06" db="EMBL/GenBank/DDBJ databases">
        <title>Whole Genome Sequences of Three Symbiotic Endozoicomonas Bacteria.</title>
        <authorList>
            <person name="Neave M.J."/>
            <person name="Apprill A."/>
            <person name="Voolstra C.R."/>
        </authorList>
    </citation>
    <scope>NUCLEOTIDE SEQUENCE [LARGE SCALE GENOMIC DNA]</scope>
    <source>
        <strain evidence="3 4">DSM 25634</strain>
    </source>
</reference>
<dbReference type="InterPro" id="IPR005025">
    <property type="entry name" value="FMN_Rdtase-like_dom"/>
</dbReference>
<dbReference type="PANTHER" id="PTHR30543:SF31">
    <property type="entry name" value="NADPH-DEPENDENT AZOREDUCTASE AZR"/>
    <property type="match status" value="1"/>
</dbReference>
<dbReference type="PANTHER" id="PTHR30543">
    <property type="entry name" value="CHROMATE REDUCTASE"/>
    <property type="match status" value="1"/>
</dbReference>